<dbReference type="RefSeq" id="WP_188431060.1">
    <property type="nucleotide sequence ID" value="NZ_BAABKH010000014.1"/>
</dbReference>
<proteinExistence type="predicted"/>
<protein>
    <recommendedName>
        <fullName evidence="5">Sporulation and spore germination</fullName>
    </recommendedName>
</protein>
<reference evidence="3" key="2">
    <citation type="submission" date="2020-09" db="EMBL/GenBank/DDBJ databases">
        <authorList>
            <person name="Sun Q."/>
            <person name="Zhou Y."/>
        </authorList>
    </citation>
    <scope>NUCLEOTIDE SEQUENCE</scope>
    <source>
        <strain evidence="3">CGMCC 1.12160</strain>
    </source>
</reference>
<comment type="caution">
    <text evidence="3">The sequence shown here is derived from an EMBL/GenBank/DDBJ whole genome shotgun (WGS) entry which is preliminary data.</text>
</comment>
<evidence type="ECO:0000256" key="1">
    <source>
        <dbReference type="SAM" id="MobiDB-lite"/>
    </source>
</evidence>
<dbReference type="PROSITE" id="PS51257">
    <property type="entry name" value="PROKAR_LIPOPROTEIN"/>
    <property type="match status" value="1"/>
</dbReference>
<sequence>MRCSSWAGLTVVPLLLAACGTATDAGAPTSTAEDVQIVEPGEELVGHGMLMQSSADAPVEICVGGVAESLPPQCGGPVLRGAFSWEELQPERAAGVTWADGVWVVGTYDAEAGEGGTFTLTRPVSTEPPEGFARPTPEQSAFPQLCDDPFRGGQEGYADPADQEELGRALQDLDGYVTSWVSDGSSMFNVVVTSDTDAEETHGRLREVWKGGLCVESRDLPPEQDVRAAQDALAKRFSELGLLGAGSGVSGLLDVGVVVTDRQTVDAVRETVAPWLTPDQVVITGALRPLDNG</sequence>
<organism evidence="3 4">
    <name type="scientific">Ornithinimicrobium tianjinense</name>
    <dbReference type="NCBI Taxonomy" id="1195761"/>
    <lineage>
        <taxon>Bacteria</taxon>
        <taxon>Bacillati</taxon>
        <taxon>Actinomycetota</taxon>
        <taxon>Actinomycetes</taxon>
        <taxon>Micrococcales</taxon>
        <taxon>Ornithinimicrobiaceae</taxon>
        <taxon>Ornithinimicrobium</taxon>
    </lineage>
</organism>
<evidence type="ECO:0000313" key="3">
    <source>
        <dbReference type="EMBL" id="GGF55108.1"/>
    </source>
</evidence>
<evidence type="ECO:0000256" key="2">
    <source>
        <dbReference type="SAM" id="SignalP"/>
    </source>
</evidence>
<gene>
    <name evidence="3" type="ORF">GCM10011366_23740</name>
</gene>
<name>A0A917BSE8_9MICO</name>
<dbReference type="Proteomes" id="UP000605670">
    <property type="component" value="Unassembled WGS sequence"/>
</dbReference>
<dbReference type="AlphaFoldDB" id="A0A917BSE8"/>
<feature type="chain" id="PRO_5039205051" description="Sporulation and spore germination" evidence="2">
    <location>
        <begin position="25"/>
        <end position="293"/>
    </location>
</feature>
<feature type="signal peptide" evidence="2">
    <location>
        <begin position="1"/>
        <end position="24"/>
    </location>
</feature>
<accession>A0A917BSE8</accession>
<keyword evidence="2" id="KW-0732">Signal</keyword>
<reference evidence="3" key="1">
    <citation type="journal article" date="2014" name="Int. J. Syst. Evol. Microbiol.">
        <title>Complete genome sequence of Corynebacterium casei LMG S-19264T (=DSM 44701T), isolated from a smear-ripened cheese.</title>
        <authorList>
            <consortium name="US DOE Joint Genome Institute (JGI-PGF)"/>
            <person name="Walter F."/>
            <person name="Albersmeier A."/>
            <person name="Kalinowski J."/>
            <person name="Ruckert C."/>
        </authorList>
    </citation>
    <scope>NUCLEOTIDE SEQUENCE</scope>
    <source>
        <strain evidence="3">CGMCC 1.12160</strain>
    </source>
</reference>
<evidence type="ECO:0000313" key="4">
    <source>
        <dbReference type="Proteomes" id="UP000605670"/>
    </source>
</evidence>
<keyword evidence="4" id="KW-1185">Reference proteome</keyword>
<feature type="region of interest" description="Disordered" evidence="1">
    <location>
        <begin position="116"/>
        <end position="159"/>
    </location>
</feature>
<evidence type="ECO:0008006" key="5">
    <source>
        <dbReference type="Google" id="ProtNLM"/>
    </source>
</evidence>
<dbReference type="EMBL" id="BMEM01000004">
    <property type="protein sequence ID" value="GGF55108.1"/>
    <property type="molecule type" value="Genomic_DNA"/>
</dbReference>